<feature type="transmembrane region" description="Helical" evidence="8">
    <location>
        <begin position="108"/>
        <end position="129"/>
    </location>
</feature>
<dbReference type="PROSITE" id="PS50928">
    <property type="entry name" value="ABC_TM1"/>
    <property type="match status" value="1"/>
</dbReference>
<keyword evidence="5 8" id="KW-0812">Transmembrane</keyword>
<keyword evidence="3 8" id="KW-0813">Transport</keyword>
<dbReference type="EMBL" id="JAXCLW010000010">
    <property type="protein sequence ID" value="MDY0885471.1"/>
    <property type="molecule type" value="Genomic_DNA"/>
</dbReference>
<evidence type="ECO:0000256" key="5">
    <source>
        <dbReference type="ARBA" id="ARBA00022692"/>
    </source>
</evidence>
<feature type="transmembrane region" description="Helical" evidence="8">
    <location>
        <begin position="239"/>
        <end position="262"/>
    </location>
</feature>
<organism evidence="10 11">
    <name type="scientific">Dongia soli</name>
    <dbReference type="NCBI Taxonomy" id="600628"/>
    <lineage>
        <taxon>Bacteria</taxon>
        <taxon>Pseudomonadati</taxon>
        <taxon>Pseudomonadota</taxon>
        <taxon>Alphaproteobacteria</taxon>
        <taxon>Rhodospirillales</taxon>
        <taxon>Dongiaceae</taxon>
        <taxon>Dongia</taxon>
    </lineage>
</organism>
<dbReference type="InterPro" id="IPR000515">
    <property type="entry name" value="MetI-like"/>
</dbReference>
<comment type="caution">
    <text evidence="10">The sequence shown here is derived from an EMBL/GenBank/DDBJ whole genome shotgun (WGS) entry which is preliminary data.</text>
</comment>
<feature type="transmembrane region" description="Helical" evidence="8">
    <location>
        <begin position="184"/>
        <end position="205"/>
    </location>
</feature>
<dbReference type="Pfam" id="PF00528">
    <property type="entry name" value="BPD_transp_1"/>
    <property type="match status" value="1"/>
</dbReference>
<dbReference type="CDD" id="cd06261">
    <property type="entry name" value="TM_PBP2"/>
    <property type="match status" value="1"/>
</dbReference>
<evidence type="ECO:0000256" key="1">
    <source>
        <dbReference type="ARBA" id="ARBA00004651"/>
    </source>
</evidence>
<evidence type="ECO:0000256" key="3">
    <source>
        <dbReference type="ARBA" id="ARBA00022448"/>
    </source>
</evidence>
<dbReference type="SUPFAM" id="SSF161098">
    <property type="entry name" value="MetI-like"/>
    <property type="match status" value="1"/>
</dbReference>
<gene>
    <name evidence="10" type="ORF">SMD27_21705</name>
</gene>
<dbReference type="Gene3D" id="1.10.3720.10">
    <property type="entry name" value="MetI-like"/>
    <property type="match status" value="1"/>
</dbReference>
<name>A0ABU5EJY0_9PROT</name>
<feature type="transmembrane region" description="Helical" evidence="8">
    <location>
        <begin position="72"/>
        <end position="96"/>
    </location>
</feature>
<feature type="domain" description="ABC transmembrane type-1" evidence="9">
    <location>
        <begin position="68"/>
        <end position="262"/>
    </location>
</feature>
<dbReference type="InterPro" id="IPR035906">
    <property type="entry name" value="MetI-like_sf"/>
</dbReference>
<proteinExistence type="inferred from homology"/>
<dbReference type="PANTHER" id="PTHR43848:SF2">
    <property type="entry name" value="PUTRESCINE TRANSPORT SYSTEM PERMEASE PROTEIN POTI"/>
    <property type="match status" value="1"/>
</dbReference>
<evidence type="ECO:0000256" key="6">
    <source>
        <dbReference type="ARBA" id="ARBA00022989"/>
    </source>
</evidence>
<evidence type="ECO:0000313" key="11">
    <source>
        <dbReference type="Proteomes" id="UP001279642"/>
    </source>
</evidence>
<evidence type="ECO:0000259" key="9">
    <source>
        <dbReference type="PROSITE" id="PS50928"/>
    </source>
</evidence>
<keyword evidence="4" id="KW-1003">Cell membrane</keyword>
<dbReference type="InterPro" id="IPR051789">
    <property type="entry name" value="Bact_Polyamine_Transport"/>
</dbReference>
<feature type="transmembrane region" description="Helical" evidence="8">
    <location>
        <begin position="141"/>
        <end position="163"/>
    </location>
</feature>
<accession>A0ABU5EJY0</accession>
<evidence type="ECO:0000256" key="2">
    <source>
        <dbReference type="ARBA" id="ARBA00007069"/>
    </source>
</evidence>
<evidence type="ECO:0000256" key="8">
    <source>
        <dbReference type="RuleBase" id="RU363032"/>
    </source>
</evidence>
<protein>
    <submittedName>
        <fullName evidence="10">ABC transporter permease</fullName>
    </submittedName>
</protein>
<feature type="transmembrane region" description="Helical" evidence="8">
    <location>
        <begin position="12"/>
        <end position="35"/>
    </location>
</feature>
<reference evidence="10 11" key="1">
    <citation type="journal article" date="2016" name="Antonie Van Leeuwenhoek">
        <title>Dongia soli sp. nov., isolated from soil from Dokdo, Korea.</title>
        <authorList>
            <person name="Kim D.U."/>
            <person name="Lee H."/>
            <person name="Kim H."/>
            <person name="Kim S.G."/>
            <person name="Ka J.O."/>
        </authorList>
    </citation>
    <scope>NUCLEOTIDE SEQUENCE [LARGE SCALE GENOMIC DNA]</scope>
    <source>
        <strain evidence="10 11">D78</strain>
    </source>
</reference>
<sequence length="273" mass="30478">MPGSPAQRWRHALVLVWTCAIIIFMYLPALCLLLASLTASRYFIFPITRWGVNWWQKTFASIEIRQLFETSILIALCVTAISVVIAFFGALAFARYNWRGRSIYQKIVLLPIFFPQSVLGLALLLWFNALGLGLSWRTGVLAHLVWIVPVATLVISIQVYSFDPALEEAAFDLGATRWQVFREVTLPVLFPGIFSGALFSFLLSWGNFPLSLFTTGADNTIPKYLYAKMVAGYTPGVPVLGTVSTFGAALLLLIGYAVILIFRRRRSETAAEK</sequence>
<evidence type="ECO:0000256" key="4">
    <source>
        <dbReference type="ARBA" id="ARBA00022475"/>
    </source>
</evidence>
<comment type="similarity">
    <text evidence="2">Belongs to the binding-protein-dependent transport system permease family. CysTW subfamily.</text>
</comment>
<dbReference type="Proteomes" id="UP001279642">
    <property type="component" value="Unassembled WGS sequence"/>
</dbReference>
<keyword evidence="11" id="KW-1185">Reference proteome</keyword>
<evidence type="ECO:0000256" key="7">
    <source>
        <dbReference type="ARBA" id="ARBA00023136"/>
    </source>
</evidence>
<comment type="subcellular location">
    <subcellularLocation>
        <location evidence="1 8">Cell membrane</location>
        <topology evidence="1 8">Multi-pass membrane protein</topology>
    </subcellularLocation>
</comment>
<keyword evidence="6 8" id="KW-1133">Transmembrane helix</keyword>
<keyword evidence="7 8" id="KW-0472">Membrane</keyword>
<dbReference type="RefSeq" id="WP_320510545.1">
    <property type="nucleotide sequence ID" value="NZ_JAXCLW010000010.1"/>
</dbReference>
<evidence type="ECO:0000313" key="10">
    <source>
        <dbReference type="EMBL" id="MDY0885471.1"/>
    </source>
</evidence>
<dbReference type="PANTHER" id="PTHR43848">
    <property type="entry name" value="PUTRESCINE TRANSPORT SYSTEM PERMEASE PROTEIN POTI"/>
    <property type="match status" value="1"/>
</dbReference>